<comment type="caution">
    <text evidence="2">The sequence shown here is derived from an EMBL/GenBank/DDBJ whole genome shotgun (WGS) entry which is preliminary data.</text>
</comment>
<accession>A0ABT3ZPK0</accession>
<reference evidence="2" key="1">
    <citation type="submission" date="2022-11" db="EMBL/GenBank/DDBJ databases">
        <title>Robbsia betulipollinis sp. nov., isolated from pollen of birch (Betula pendula).</title>
        <authorList>
            <person name="Shi H."/>
            <person name="Ambika Manirajan B."/>
            <person name="Ratering S."/>
            <person name="Geissler-Plaum R."/>
            <person name="Schnell S."/>
        </authorList>
    </citation>
    <scope>NUCLEOTIDE SEQUENCE</scope>
    <source>
        <strain evidence="2">Bb-Pol-6</strain>
    </source>
</reference>
<dbReference type="Proteomes" id="UP001082899">
    <property type="component" value="Unassembled WGS sequence"/>
</dbReference>
<dbReference type="RefSeq" id="WP_267848301.1">
    <property type="nucleotide sequence ID" value="NZ_JAPMXC010000004.1"/>
</dbReference>
<feature type="region of interest" description="Disordered" evidence="1">
    <location>
        <begin position="139"/>
        <end position="170"/>
    </location>
</feature>
<evidence type="ECO:0000313" key="2">
    <source>
        <dbReference type="EMBL" id="MCY0388407.1"/>
    </source>
</evidence>
<feature type="region of interest" description="Disordered" evidence="1">
    <location>
        <begin position="72"/>
        <end position="112"/>
    </location>
</feature>
<sequence length="170" mass="19078">MDASDINARFAELAKDSDRSLAMRFRDVFDAVEHSIKSGVSRAQARDELAKMGLDIAQPNFNMLLVRIRKERRKVEQSSGTKSEITQDRHATSSVEKTPAGSSVSVPRPKPSAKLAEYVLPEDWLTAELPPEVLRGLSLDQKSQRRKARDKFFHPSPFDLINKNESKGSL</sequence>
<proteinExistence type="predicted"/>
<gene>
    <name evidence="2" type="ORF">OVY01_14435</name>
</gene>
<evidence type="ECO:0000256" key="1">
    <source>
        <dbReference type="SAM" id="MobiDB-lite"/>
    </source>
</evidence>
<protein>
    <submittedName>
        <fullName evidence="2">Uncharacterized protein</fullName>
    </submittedName>
</protein>
<evidence type="ECO:0000313" key="3">
    <source>
        <dbReference type="Proteomes" id="UP001082899"/>
    </source>
</evidence>
<keyword evidence="3" id="KW-1185">Reference proteome</keyword>
<feature type="compositionally biased region" description="Polar residues" evidence="1">
    <location>
        <begin position="92"/>
        <end position="105"/>
    </location>
</feature>
<name>A0ABT3ZPK0_9BURK</name>
<dbReference type="EMBL" id="JAPMXC010000004">
    <property type="protein sequence ID" value="MCY0388407.1"/>
    <property type="molecule type" value="Genomic_DNA"/>
</dbReference>
<organism evidence="2 3">
    <name type="scientific">Robbsia betulipollinis</name>
    <dbReference type="NCBI Taxonomy" id="2981849"/>
    <lineage>
        <taxon>Bacteria</taxon>
        <taxon>Pseudomonadati</taxon>
        <taxon>Pseudomonadota</taxon>
        <taxon>Betaproteobacteria</taxon>
        <taxon>Burkholderiales</taxon>
        <taxon>Burkholderiaceae</taxon>
        <taxon>Robbsia</taxon>
    </lineage>
</organism>